<feature type="compositionally biased region" description="Basic and acidic residues" evidence="1">
    <location>
        <begin position="509"/>
        <end position="548"/>
    </location>
</feature>
<feature type="region of interest" description="Disordered" evidence="1">
    <location>
        <begin position="1"/>
        <end position="142"/>
    </location>
</feature>
<accession>A0A6I9UDD6</accession>
<name>A0A6I9UDD6_SESIN</name>
<feature type="region of interest" description="Disordered" evidence="1">
    <location>
        <begin position="334"/>
        <end position="639"/>
    </location>
</feature>
<dbReference type="OrthoDB" id="48651at2759"/>
<feature type="compositionally biased region" description="Basic and acidic residues" evidence="1">
    <location>
        <begin position="453"/>
        <end position="465"/>
    </location>
</feature>
<feature type="compositionally biased region" description="Basic and acidic residues" evidence="1">
    <location>
        <begin position="83"/>
        <end position="93"/>
    </location>
</feature>
<dbReference type="GO" id="GO:0003743">
    <property type="term" value="F:translation initiation factor activity"/>
    <property type="evidence" value="ECO:0007669"/>
    <property type="project" value="InterPro"/>
</dbReference>
<dbReference type="KEGG" id="sind:105175394"/>
<dbReference type="AlphaFoldDB" id="A0A6I9UDD6"/>
<dbReference type="PANTHER" id="PTHR32091:SF4">
    <property type="entry name" value="OS07G0546100 PROTEIN"/>
    <property type="match status" value="1"/>
</dbReference>
<evidence type="ECO:0000313" key="2">
    <source>
        <dbReference type="Proteomes" id="UP000504604"/>
    </source>
</evidence>
<dbReference type="RefSeq" id="XP_011096131.1">
    <property type="nucleotide sequence ID" value="XM_011097829.2"/>
</dbReference>
<organism evidence="2 3">
    <name type="scientific">Sesamum indicum</name>
    <name type="common">Oriental sesame</name>
    <name type="synonym">Sesamum orientale</name>
    <dbReference type="NCBI Taxonomy" id="4182"/>
    <lineage>
        <taxon>Eukaryota</taxon>
        <taxon>Viridiplantae</taxon>
        <taxon>Streptophyta</taxon>
        <taxon>Embryophyta</taxon>
        <taxon>Tracheophyta</taxon>
        <taxon>Spermatophyta</taxon>
        <taxon>Magnoliopsida</taxon>
        <taxon>eudicotyledons</taxon>
        <taxon>Gunneridae</taxon>
        <taxon>Pentapetalae</taxon>
        <taxon>asterids</taxon>
        <taxon>lamiids</taxon>
        <taxon>Lamiales</taxon>
        <taxon>Pedaliaceae</taxon>
        <taxon>Sesamum</taxon>
    </lineage>
</organism>
<dbReference type="GO" id="GO:0003729">
    <property type="term" value="F:mRNA binding"/>
    <property type="evidence" value="ECO:0007669"/>
    <property type="project" value="TreeGrafter"/>
</dbReference>
<proteinExistence type="predicted"/>
<dbReference type="Gramene" id="SIN_1007052.t">
    <property type="protein sequence ID" value="SIN_1007052.t"/>
    <property type="gene ID" value="SIN_1007052"/>
</dbReference>
<dbReference type="Proteomes" id="UP000504604">
    <property type="component" value="Linkage group LG12"/>
</dbReference>
<feature type="compositionally biased region" description="Polar residues" evidence="1">
    <location>
        <begin position="132"/>
        <end position="142"/>
    </location>
</feature>
<dbReference type="PANTHER" id="PTHR32091">
    <property type="entry name" value="EUKARYOTIC TRANSLATION INITIATION FACTOR 4B"/>
    <property type="match status" value="1"/>
</dbReference>
<dbReference type="GeneID" id="105175394"/>
<evidence type="ECO:0000313" key="3">
    <source>
        <dbReference type="RefSeq" id="XP_011096131.1"/>
    </source>
</evidence>
<keyword evidence="2" id="KW-1185">Reference proteome</keyword>
<sequence>MSKKKATMTLKDFHGGSIPSDLPLPSAPGVTVRPVDRGGFDRQGSWGNSMGRSDHRLRPASAGSSRNLDEKTPFLSHSSHIGRNFDEDERKPLDGASGPRRTVGDDSCRAQTSRVGEPKTDNLPGARVGSRAASSPAYQISSGLPGGSYAGRVGEVHNARLNSQTFSGSRSYGSNYPISAGNAGQAVSGSYPNAWGIGKETPIKKEPVSAAWSAPDAASKLAHASALEKVSSGRWSSKQHGHPLKDAEVFGHTETEAEFEHNANNMFSKKTFNRLDVAGDSKNYDIALVMHTERSLAVDDGIHGGGKEMPTCDRARPTIRVESYDRNTSIAANGFQSLHPSGKSGGTQFPSTLPSESSERPKLKLLPRSKPLENLELPVDYKQGYEQTSSRPQMEDSVVYGPKSPIQSSVAGSPISDRTPERPKLNLKPRSQPLEQHEGNGEAKRGTVFGGARPREVVLKERGIEDDVSNYDSQPPLRVKEASPKADTFMHVTPASYSEKAEGIPTDQRIGKYPDRRDHQLNGERTDSQRRSRQNEIRRNNKDIEKHRNQQQKQPQERPPSPETWRKPVEQAKPPSPDAPPLRYGKAASAVELAQAFSKSVSDPTVSDRLPGPRGIPSRNQMPFSRLMGPTPRPQINGY</sequence>
<gene>
    <name evidence="3" type="primary">LOC105175394</name>
</gene>
<dbReference type="FunCoup" id="A0A6I9UDD6">
    <property type="interactions" value="2374"/>
</dbReference>
<evidence type="ECO:0000256" key="1">
    <source>
        <dbReference type="SAM" id="MobiDB-lite"/>
    </source>
</evidence>
<dbReference type="InParanoid" id="A0A6I9UDD6"/>
<dbReference type="InterPro" id="IPR010433">
    <property type="entry name" value="EIF-4B_pln"/>
</dbReference>
<feature type="compositionally biased region" description="Basic and acidic residues" evidence="1">
    <location>
        <begin position="435"/>
        <end position="445"/>
    </location>
</feature>
<reference evidence="3" key="1">
    <citation type="submission" date="2025-08" db="UniProtKB">
        <authorList>
            <consortium name="RefSeq"/>
        </authorList>
    </citation>
    <scope>IDENTIFICATION</scope>
</reference>
<feature type="compositionally biased region" description="Polar residues" evidence="1">
    <location>
        <begin position="346"/>
        <end position="356"/>
    </location>
</feature>
<protein>
    <submittedName>
        <fullName evidence="3">Uncharacterized protein LOC105175394</fullName>
    </submittedName>
</protein>